<dbReference type="Gene3D" id="1.10.540.10">
    <property type="entry name" value="Acyl-CoA dehydrogenase/oxidase, N-terminal domain"/>
    <property type="match status" value="1"/>
</dbReference>
<feature type="compositionally biased region" description="Low complexity" evidence="2">
    <location>
        <begin position="265"/>
        <end position="275"/>
    </location>
</feature>
<dbReference type="InterPro" id="IPR009100">
    <property type="entry name" value="AcylCoA_DH/oxidase_NM_dom_sf"/>
</dbReference>
<keyword evidence="6" id="KW-1185">Reference proteome</keyword>
<dbReference type="RefSeq" id="WP_110627852.1">
    <property type="nucleotide sequence ID" value="NZ_CP029788.1"/>
</dbReference>
<gene>
    <name evidence="5" type="ORF">DMT42_11750</name>
</gene>
<dbReference type="SUPFAM" id="SSF56645">
    <property type="entry name" value="Acyl-CoA dehydrogenase NM domain-like"/>
    <property type="match status" value="1"/>
</dbReference>
<dbReference type="EMBL" id="CP029788">
    <property type="protein sequence ID" value="AWT42931.1"/>
    <property type="molecule type" value="Genomic_DNA"/>
</dbReference>
<accession>A0A2U9P174</accession>
<dbReference type="Gene3D" id="2.40.110.10">
    <property type="entry name" value="Butyryl-CoA Dehydrogenase, subunit A, domain 2"/>
    <property type="match status" value="1"/>
</dbReference>
<dbReference type="GO" id="GO:0003995">
    <property type="term" value="F:acyl-CoA dehydrogenase activity"/>
    <property type="evidence" value="ECO:0007669"/>
    <property type="project" value="TreeGrafter"/>
</dbReference>
<dbReference type="OrthoDB" id="3404950at2"/>
<evidence type="ECO:0000313" key="6">
    <source>
        <dbReference type="Proteomes" id="UP000247634"/>
    </source>
</evidence>
<feature type="domain" description="Acyl-CoA dehydrogenase/oxidase N-terminal" evidence="3">
    <location>
        <begin position="14"/>
        <end position="84"/>
    </location>
</feature>
<dbReference type="Proteomes" id="UP000247634">
    <property type="component" value="Chromosome"/>
</dbReference>
<evidence type="ECO:0000259" key="4">
    <source>
        <dbReference type="Pfam" id="PF08028"/>
    </source>
</evidence>
<dbReference type="SUPFAM" id="SSF47203">
    <property type="entry name" value="Acyl-CoA dehydrogenase C-terminal domain-like"/>
    <property type="match status" value="1"/>
</dbReference>
<dbReference type="Pfam" id="PF02771">
    <property type="entry name" value="Acyl-CoA_dh_N"/>
    <property type="match status" value="1"/>
</dbReference>
<dbReference type="PANTHER" id="PTHR43884">
    <property type="entry name" value="ACYL-COA DEHYDROGENASE"/>
    <property type="match status" value="1"/>
</dbReference>
<evidence type="ECO:0000259" key="3">
    <source>
        <dbReference type="Pfam" id="PF02771"/>
    </source>
</evidence>
<dbReference type="InterPro" id="IPR013107">
    <property type="entry name" value="Acyl-CoA_DH_C"/>
</dbReference>
<dbReference type="GO" id="GO:0050660">
    <property type="term" value="F:flavin adenine dinucleotide binding"/>
    <property type="evidence" value="ECO:0007669"/>
    <property type="project" value="InterPro"/>
</dbReference>
<proteinExistence type="predicted"/>
<sequence length="435" mass="45081">MTTTATWPDARALQTAADTAARHAAEADTGGRLADATVRALAEAGFTAGFAPAGQGGAGTTFTRMTDAVAAIGEGCTSAAWIASLWAYNGRFSAYLPEEGQREVWAKGPDTRLVSSMVAAGVEAEPVDGGWRISGSWLYVSGVEFADWALVSSAPPREGDRTIRVFAVPRDSFTYRETWSTLGMRATGSHTLVVEEAFVPEYRSFLWDDMRQGNLPVPAANSGHDGADGSHIRPNSGTPSAADAGSFPGPASASLSATPSGSATGPLSGAESGSLSGADAVSAVHSAPLFAVNGLTFAAPILGAARQALRLVEEHLAQRPSGARAAARESHRIALARAAGEIDAAALLLARVADTADRGLLREDGVAVRSHRDSTLAVELLVGAVDRLFRVTGTRGQATSHAMQRIWRDVHGAGSHAALQFEPAALAYTQRLVAA</sequence>
<dbReference type="InterPro" id="IPR036250">
    <property type="entry name" value="AcylCo_DH-like_C"/>
</dbReference>
<dbReference type="InterPro" id="IPR046373">
    <property type="entry name" value="Acyl-CoA_Oxase/DH_mid-dom_sf"/>
</dbReference>
<evidence type="ECO:0000256" key="2">
    <source>
        <dbReference type="SAM" id="MobiDB-lite"/>
    </source>
</evidence>
<dbReference type="Pfam" id="PF08028">
    <property type="entry name" value="Acyl-CoA_dh_2"/>
    <property type="match status" value="1"/>
</dbReference>
<evidence type="ECO:0000313" key="5">
    <source>
        <dbReference type="EMBL" id="AWT42931.1"/>
    </source>
</evidence>
<feature type="domain" description="Acyl-CoA dehydrogenase C-terminal" evidence="4">
    <location>
        <begin position="295"/>
        <end position="420"/>
    </location>
</feature>
<feature type="region of interest" description="Disordered" evidence="2">
    <location>
        <begin position="217"/>
        <end position="275"/>
    </location>
</feature>
<name>A0A2U9P174_STRAS</name>
<evidence type="ECO:0000256" key="1">
    <source>
        <dbReference type="ARBA" id="ARBA00023002"/>
    </source>
</evidence>
<dbReference type="InterPro" id="IPR013786">
    <property type="entry name" value="AcylCoA_DH/ox_N"/>
</dbReference>
<dbReference type="PIRSF" id="PIRSF016578">
    <property type="entry name" value="HsaA"/>
    <property type="match status" value="1"/>
</dbReference>
<reference evidence="5 6" key="1">
    <citation type="submission" date="2018-06" db="EMBL/GenBank/DDBJ databases">
        <title>The complete genome sequence of a nosiheptide producer Streptomyces actuosus ATCC 25421: deducing the ability of producing a new class III lantibiotics.</title>
        <authorList>
            <person name="Liu W."/>
            <person name="Sun F."/>
            <person name="Hu Y."/>
        </authorList>
    </citation>
    <scope>NUCLEOTIDE SEQUENCE [LARGE SCALE GENOMIC DNA]</scope>
    <source>
        <strain evidence="5 6">ATCC 25421</strain>
    </source>
</reference>
<dbReference type="KEGG" id="sact:DMT42_11750"/>
<dbReference type="Gene3D" id="1.20.140.10">
    <property type="entry name" value="Butyryl-CoA Dehydrogenase, subunit A, domain 3"/>
    <property type="match status" value="1"/>
</dbReference>
<dbReference type="PANTHER" id="PTHR43884:SF12">
    <property type="entry name" value="ISOVALERYL-COA DEHYDROGENASE, MITOCHONDRIAL-RELATED"/>
    <property type="match status" value="1"/>
</dbReference>
<keyword evidence="1" id="KW-0560">Oxidoreductase</keyword>
<dbReference type="AlphaFoldDB" id="A0A2U9P174"/>
<dbReference type="InterPro" id="IPR037069">
    <property type="entry name" value="AcylCoA_DH/ox_N_sf"/>
</dbReference>
<organism evidence="5 6">
    <name type="scientific">Streptomyces actuosus</name>
    <dbReference type="NCBI Taxonomy" id="1885"/>
    <lineage>
        <taxon>Bacteria</taxon>
        <taxon>Bacillati</taxon>
        <taxon>Actinomycetota</taxon>
        <taxon>Actinomycetes</taxon>
        <taxon>Kitasatosporales</taxon>
        <taxon>Streptomycetaceae</taxon>
        <taxon>Streptomyces</taxon>
    </lineage>
</organism>
<feature type="compositionally biased region" description="Polar residues" evidence="2">
    <location>
        <begin position="253"/>
        <end position="263"/>
    </location>
</feature>
<protein>
    <submittedName>
        <fullName evidence="5">Acyl-CoA dehydrogenase</fullName>
    </submittedName>
</protein>